<dbReference type="EMBL" id="JABANU010000002">
    <property type="protein sequence ID" value="MBI5974276.1"/>
    <property type="molecule type" value="Genomic_DNA"/>
</dbReference>
<proteinExistence type="predicted"/>
<evidence type="ECO:0000313" key="2">
    <source>
        <dbReference type="EMBL" id="MBI5974276.1"/>
    </source>
</evidence>
<feature type="compositionally biased region" description="Basic and acidic residues" evidence="1">
    <location>
        <begin position="125"/>
        <end position="135"/>
    </location>
</feature>
<protein>
    <submittedName>
        <fullName evidence="2">YtxH domain-containing protein</fullName>
    </submittedName>
</protein>
<comment type="caution">
    <text evidence="2">The sequence shown here is derived from an EMBL/GenBank/DDBJ whole genome shotgun (WGS) entry which is preliminary data.</text>
</comment>
<sequence length="144" mass="16241">MAKSNQFLRAALGIGSAVVAVALSKQKNRDKVKQEYAKYKENPESYKQRVQEKATQLSQTASDEINRIKEDPKSYVNEVKEDPKAFLSNKKESLLNQSNQEQHVDRTSTFDDEGGGDPSSNLHPSTERKLQDKTSENNSPDNLR</sequence>
<dbReference type="RefSeq" id="WP_198617065.1">
    <property type="nucleotide sequence ID" value="NZ_JABANU010000002.1"/>
</dbReference>
<gene>
    <name evidence="2" type="ORF">HHH54_01530</name>
</gene>
<feature type="region of interest" description="Disordered" evidence="1">
    <location>
        <begin position="38"/>
        <end position="144"/>
    </location>
</feature>
<name>A0ABS0T694_9STAP</name>
<feature type="compositionally biased region" description="Polar residues" evidence="1">
    <location>
        <begin position="53"/>
        <end position="63"/>
    </location>
</feature>
<organism evidence="2 3">
    <name type="scientific">Staphylococcus canis</name>
    <dbReference type="NCBI Taxonomy" id="2724942"/>
    <lineage>
        <taxon>Bacteria</taxon>
        <taxon>Bacillati</taxon>
        <taxon>Bacillota</taxon>
        <taxon>Bacilli</taxon>
        <taxon>Bacillales</taxon>
        <taxon>Staphylococcaceae</taxon>
        <taxon>Staphylococcus</taxon>
    </lineage>
</organism>
<feature type="compositionally biased region" description="Basic and acidic residues" evidence="1">
    <location>
        <begin position="64"/>
        <end position="93"/>
    </location>
</feature>
<accession>A0ABS0T694</accession>
<reference evidence="2 3" key="1">
    <citation type="submission" date="2020-04" db="EMBL/GenBank/DDBJ databases">
        <title>Staphylococcus species from domestic dog.</title>
        <authorList>
            <person name="Paterson G.K."/>
        </authorList>
    </citation>
    <scope>NUCLEOTIDE SEQUENCE [LARGE SCALE GENOMIC DNA]</scope>
    <source>
        <strain evidence="2 3">H16/1A</strain>
    </source>
</reference>
<evidence type="ECO:0000313" key="3">
    <source>
        <dbReference type="Proteomes" id="UP000751852"/>
    </source>
</evidence>
<feature type="compositionally biased region" description="Basic and acidic residues" evidence="1">
    <location>
        <begin position="38"/>
        <end position="52"/>
    </location>
</feature>
<keyword evidence="3" id="KW-1185">Reference proteome</keyword>
<evidence type="ECO:0000256" key="1">
    <source>
        <dbReference type="SAM" id="MobiDB-lite"/>
    </source>
</evidence>
<dbReference type="Proteomes" id="UP000751852">
    <property type="component" value="Unassembled WGS sequence"/>
</dbReference>